<accession>A0A645HGA6</accession>
<organism evidence="1">
    <name type="scientific">bioreactor metagenome</name>
    <dbReference type="NCBI Taxonomy" id="1076179"/>
    <lineage>
        <taxon>unclassified sequences</taxon>
        <taxon>metagenomes</taxon>
        <taxon>ecological metagenomes</taxon>
    </lineage>
</organism>
<comment type="caution">
    <text evidence="1">The sequence shown here is derived from an EMBL/GenBank/DDBJ whole genome shotgun (WGS) entry which is preliminary data.</text>
</comment>
<dbReference type="EMBL" id="VSSQ01088543">
    <property type="protein sequence ID" value="MPN35144.1"/>
    <property type="molecule type" value="Genomic_DNA"/>
</dbReference>
<reference evidence="1" key="1">
    <citation type="submission" date="2019-08" db="EMBL/GenBank/DDBJ databases">
        <authorList>
            <person name="Kucharzyk K."/>
            <person name="Murdoch R.W."/>
            <person name="Higgins S."/>
            <person name="Loffler F."/>
        </authorList>
    </citation>
    <scope>NUCLEOTIDE SEQUENCE</scope>
</reference>
<name>A0A645HGA6_9ZZZZ</name>
<evidence type="ECO:0000313" key="1">
    <source>
        <dbReference type="EMBL" id="MPN35144.1"/>
    </source>
</evidence>
<gene>
    <name evidence="1" type="ORF">SDC9_182639</name>
</gene>
<sequence length="77" mass="8977">MHKADFLRLKTINIGYNLPKNLISKINVSNVRVYFNGSNLWTMAAYDVYDPEVNEYGTRGWETPICKTYTFGVEFTF</sequence>
<proteinExistence type="predicted"/>
<dbReference type="AlphaFoldDB" id="A0A645HGA6"/>
<evidence type="ECO:0008006" key="2">
    <source>
        <dbReference type="Google" id="ProtNLM"/>
    </source>
</evidence>
<protein>
    <recommendedName>
        <fullName evidence="2">TonB-dependent receptor SusC</fullName>
    </recommendedName>
</protein>